<evidence type="ECO:0000256" key="6">
    <source>
        <dbReference type="ARBA" id="ARBA00023052"/>
    </source>
</evidence>
<dbReference type="SUPFAM" id="SSF52518">
    <property type="entry name" value="Thiamin diphosphate-binding fold (THDP-binding)"/>
    <property type="match status" value="1"/>
</dbReference>
<comment type="cofactor">
    <cofactor evidence="1 10">
        <name>thiamine diphosphate</name>
        <dbReference type="ChEBI" id="CHEBI:58937"/>
    </cofactor>
</comment>
<dbReference type="AlphaFoldDB" id="A0A1H9HF10"/>
<dbReference type="OrthoDB" id="9766715at2"/>
<dbReference type="EC" id="1.2.4.1" evidence="3 10"/>
<dbReference type="Gene3D" id="3.40.50.970">
    <property type="match status" value="1"/>
</dbReference>
<evidence type="ECO:0000313" key="12">
    <source>
        <dbReference type="EMBL" id="SEQ60796.1"/>
    </source>
</evidence>
<dbReference type="NCBIfam" id="TIGR03181">
    <property type="entry name" value="PDH_E1_alph_x"/>
    <property type="match status" value="1"/>
</dbReference>
<evidence type="ECO:0000256" key="1">
    <source>
        <dbReference type="ARBA" id="ARBA00001964"/>
    </source>
</evidence>
<evidence type="ECO:0000256" key="9">
    <source>
        <dbReference type="ARBA" id="ARBA00051231"/>
    </source>
</evidence>
<name>A0A1H9HF10_9LACT</name>
<reference evidence="12 13" key="1">
    <citation type="submission" date="2016-10" db="EMBL/GenBank/DDBJ databases">
        <authorList>
            <person name="de Groot N.N."/>
        </authorList>
    </citation>
    <scope>NUCLEOTIDE SEQUENCE [LARGE SCALE GENOMIC DNA]</scope>
    <source>
        <strain evidence="12 13">DSM 15827</strain>
    </source>
</reference>
<comment type="function">
    <text evidence="8 10">The pyruvate dehydrogenase complex catalyzes the overall conversion of pyruvate to acetyl-CoA and CO(2). It contains multiple copies of three enzymatic components: pyruvate dehydrogenase (E1), dihydrolipoamide acetyltransferase (E2) and lipoamide dehydrogenase (E3).</text>
</comment>
<dbReference type="GO" id="GO:0004739">
    <property type="term" value="F:pyruvate dehydrogenase (acetyl-transferring) activity"/>
    <property type="evidence" value="ECO:0007669"/>
    <property type="project" value="UniProtKB-UniRule"/>
</dbReference>
<dbReference type="CDD" id="cd02000">
    <property type="entry name" value="TPP_E1_PDC_ADC_BCADC"/>
    <property type="match status" value="1"/>
</dbReference>
<keyword evidence="7 10" id="KW-0670">Pyruvate</keyword>
<accession>A0A1H9HF10</accession>
<evidence type="ECO:0000256" key="4">
    <source>
        <dbReference type="ARBA" id="ARBA00014159"/>
    </source>
</evidence>
<dbReference type="InterPro" id="IPR001017">
    <property type="entry name" value="DH_E1"/>
</dbReference>
<dbReference type="InterPro" id="IPR017596">
    <property type="entry name" value="PdhA/BkdA"/>
</dbReference>
<proteinExistence type="predicted"/>
<dbReference type="PANTHER" id="PTHR43380:SF1">
    <property type="entry name" value="2-OXOISOVALERATE DEHYDROGENASE SUBUNIT ALPHA, MITOCHONDRIAL"/>
    <property type="match status" value="1"/>
</dbReference>
<keyword evidence="5 10" id="KW-0560">Oxidoreductase</keyword>
<evidence type="ECO:0000313" key="13">
    <source>
        <dbReference type="Proteomes" id="UP000198556"/>
    </source>
</evidence>
<comment type="subunit">
    <text evidence="2 10">Heterodimer of an alpha and a beta chain.</text>
</comment>
<dbReference type="InterPro" id="IPR029061">
    <property type="entry name" value="THDP-binding"/>
</dbReference>
<dbReference type="GO" id="GO:0009083">
    <property type="term" value="P:branched-chain amino acid catabolic process"/>
    <property type="evidence" value="ECO:0007669"/>
    <property type="project" value="TreeGrafter"/>
</dbReference>
<sequence>MTAKLSEVDLKAIVPTYAKEFEMIQVLDKEGNVVDEETLNEITDEELVSLMKDIVWGRTLDTRTIILNRQGALGNYATAGGQEASQFGSLAAITKDDFLVPTYRDLGVITRHGLPMYKTFLWYKGHVAGNQYDKDFQAYVPQVMVGGTLTPAAGVAIGKKFNHDTKSVVLALCGDGATSQGDFYEGINFAGVYHAPLITVIQNNGYGISVPSNKQTAAATFAQKGVAAGIPSLRVDGMDPVAMYATVKKAREYALAGNGPVLIEALTYRFGPHTMSDDPKRYRTDEELAEWLEKDPLKRLRNYLTQKGLWSPEQEAEVEEELKKEVKEAMARMAKEPAQKVSDFLKNMFEVTPPSLARQVKKYEAKEME</sequence>
<dbReference type="Proteomes" id="UP000198556">
    <property type="component" value="Unassembled WGS sequence"/>
</dbReference>
<protein>
    <recommendedName>
        <fullName evidence="4 10">Pyruvate dehydrogenase E1 component subunit alpha</fullName>
        <ecNumber evidence="3 10">1.2.4.1</ecNumber>
    </recommendedName>
</protein>
<dbReference type="PANTHER" id="PTHR43380">
    <property type="entry name" value="2-OXOISOVALERATE DEHYDROGENASE SUBUNIT ALPHA, MITOCHONDRIAL"/>
    <property type="match status" value="1"/>
</dbReference>
<evidence type="ECO:0000256" key="8">
    <source>
        <dbReference type="ARBA" id="ARBA00025211"/>
    </source>
</evidence>
<gene>
    <name evidence="12" type="ORF">SAMN05421767_10280</name>
</gene>
<keyword evidence="13" id="KW-1185">Reference proteome</keyword>
<evidence type="ECO:0000256" key="3">
    <source>
        <dbReference type="ARBA" id="ARBA00012281"/>
    </source>
</evidence>
<comment type="catalytic activity">
    <reaction evidence="9 10">
        <text>N(6)-[(R)-lipoyl]-L-lysyl-[protein] + pyruvate + H(+) = N(6)-[(R)-S(8)-acetyldihydrolipoyl]-L-lysyl-[protein] + CO2</text>
        <dbReference type="Rhea" id="RHEA:19189"/>
        <dbReference type="Rhea" id="RHEA-COMP:10474"/>
        <dbReference type="Rhea" id="RHEA-COMP:10478"/>
        <dbReference type="ChEBI" id="CHEBI:15361"/>
        <dbReference type="ChEBI" id="CHEBI:15378"/>
        <dbReference type="ChEBI" id="CHEBI:16526"/>
        <dbReference type="ChEBI" id="CHEBI:83099"/>
        <dbReference type="ChEBI" id="CHEBI:83111"/>
        <dbReference type="EC" id="1.2.4.1"/>
    </reaction>
</comment>
<dbReference type="InterPro" id="IPR050771">
    <property type="entry name" value="Alpha-ketoacid_DH_E1_comp"/>
</dbReference>
<evidence type="ECO:0000256" key="7">
    <source>
        <dbReference type="ARBA" id="ARBA00023317"/>
    </source>
</evidence>
<dbReference type="EMBL" id="FOGF01000002">
    <property type="protein sequence ID" value="SEQ60796.1"/>
    <property type="molecule type" value="Genomic_DNA"/>
</dbReference>
<organism evidence="12 13">
    <name type="scientific">Granulicatella balaenopterae</name>
    <dbReference type="NCBI Taxonomy" id="137733"/>
    <lineage>
        <taxon>Bacteria</taxon>
        <taxon>Bacillati</taxon>
        <taxon>Bacillota</taxon>
        <taxon>Bacilli</taxon>
        <taxon>Lactobacillales</taxon>
        <taxon>Carnobacteriaceae</taxon>
        <taxon>Granulicatella</taxon>
    </lineage>
</organism>
<evidence type="ECO:0000259" key="11">
    <source>
        <dbReference type="Pfam" id="PF00676"/>
    </source>
</evidence>
<feature type="domain" description="Dehydrogenase E1 component" evidence="11">
    <location>
        <begin position="55"/>
        <end position="341"/>
    </location>
</feature>
<dbReference type="Pfam" id="PF00676">
    <property type="entry name" value="E1_dh"/>
    <property type="match status" value="1"/>
</dbReference>
<keyword evidence="6 10" id="KW-0786">Thiamine pyrophosphate</keyword>
<dbReference type="RefSeq" id="WP_089745705.1">
    <property type="nucleotide sequence ID" value="NZ_FOGF01000002.1"/>
</dbReference>
<evidence type="ECO:0000256" key="2">
    <source>
        <dbReference type="ARBA" id="ARBA00011870"/>
    </source>
</evidence>
<dbReference type="STRING" id="137733.SAMN05421767_10280"/>
<evidence type="ECO:0000256" key="5">
    <source>
        <dbReference type="ARBA" id="ARBA00023002"/>
    </source>
</evidence>
<evidence type="ECO:0000256" key="10">
    <source>
        <dbReference type="RuleBase" id="RU366007"/>
    </source>
</evidence>